<dbReference type="RefSeq" id="WP_200612635.1">
    <property type="nucleotide sequence ID" value="NZ_JAEHHL010000012.1"/>
</dbReference>
<evidence type="ECO:0000313" key="3">
    <source>
        <dbReference type="Proteomes" id="UP000655420"/>
    </source>
</evidence>
<dbReference type="Proteomes" id="UP000655420">
    <property type="component" value="Unassembled WGS sequence"/>
</dbReference>
<accession>A0A8J7SGG5</accession>
<dbReference type="InterPro" id="IPR014030">
    <property type="entry name" value="Ketoacyl_synth_N"/>
</dbReference>
<dbReference type="EMBL" id="JAEHHL010000012">
    <property type="protein sequence ID" value="MBK0400876.1"/>
    <property type="molecule type" value="Genomic_DNA"/>
</dbReference>
<feature type="domain" description="Beta-ketoacyl synthase-like N-terminal" evidence="1">
    <location>
        <begin position="37"/>
        <end position="231"/>
    </location>
</feature>
<evidence type="ECO:0000259" key="1">
    <source>
        <dbReference type="Pfam" id="PF13723"/>
    </source>
</evidence>
<dbReference type="AlphaFoldDB" id="A0A8J7SGG5"/>
<sequence>MKATLFVDGVGYAAPGLRTAVALQEHFDGAPFEVEETWTAMPACLARRQALRLSDTTRLAIMAAEAVGPLLPRDCSWIFASSTGEGGTLNEILLALRADPIMIQPLRFQNAVHNAAQGNWSIAAGAKGGMTSVAAYDATAGAGLLKATMQALMDDCPVGLVVFDAPLPPPLHEKRPLELSMAAAFALSPQRGENSLAALDLDVVADETATDPSLSGAHRSLTDSGNPVRFLLPLLRQIFWPKGETVTLDLPGKLALTVTPLSVGDA</sequence>
<proteinExistence type="predicted"/>
<name>A0A8J7SGG5_9RHOB</name>
<gene>
    <name evidence="2" type="ORF">H0I76_16875</name>
</gene>
<keyword evidence="3" id="KW-1185">Reference proteome</keyword>
<reference evidence="2" key="1">
    <citation type="submission" date="2020-12" db="EMBL/GenBank/DDBJ databases">
        <title>Bacterial taxonomy.</title>
        <authorList>
            <person name="Pan X."/>
        </authorList>
    </citation>
    <scope>NUCLEOTIDE SEQUENCE</scope>
    <source>
        <strain evidence="2">M0105</strain>
    </source>
</reference>
<organism evidence="2 3">
    <name type="scientific">Thermohalobaculum xanthum</name>
    <dbReference type="NCBI Taxonomy" id="2753746"/>
    <lineage>
        <taxon>Bacteria</taxon>
        <taxon>Pseudomonadati</taxon>
        <taxon>Pseudomonadota</taxon>
        <taxon>Alphaproteobacteria</taxon>
        <taxon>Rhodobacterales</taxon>
        <taxon>Paracoccaceae</taxon>
        <taxon>Thermohalobaculum</taxon>
    </lineage>
</organism>
<evidence type="ECO:0000313" key="2">
    <source>
        <dbReference type="EMBL" id="MBK0400876.1"/>
    </source>
</evidence>
<dbReference type="SUPFAM" id="SSF53901">
    <property type="entry name" value="Thiolase-like"/>
    <property type="match status" value="1"/>
</dbReference>
<comment type="caution">
    <text evidence="2">The sequence shown here is derived from an EMBL/GenBank/DDBJ whole genome shotgun (WGS) entry which is preliminary data.</text>
</comment>
<dbReference type="InterPro" id="IPR016039">
    <property type="entry name" value="Thiolase-like"/>
</dbReference>
<dbReference type="GO" id="GO:0016746">
    <property type="term" value="F:acyltransferase activity"/>
    <property type="evidence" value="ECO:0007669"/>
    <property type="project" value="InterPro"/>
</dbReference>
<protein>
    <submittedName>
        <fullName evidence="2">Beta-ketoacyl synthase chain length factor</fullName>
    </submittedName>
</protein>
<dbReference type="Pfam" id="PF13723">
    <property type="entry name" value="Ketoacyl-synt_2"/>
    <property type="match status" value="1"/>
</dbReference>